<dbReference type="CDD" id="cd00086">
    <property type="entry name" value="homeodomain"/>
    <property type="match status" value="1"/>
</dbReference>
<keyword evidence="4 6" id="KW-0371">Homeobox</keyword>
<dbReference type="AlphaFoldDB" id="A0AAV2LU61"/>
<dbReference type="PROSITE" id="PS00027">
    <property type="entry name" value="HOMEOBOX_1"/>
    <property type="match status" value="1"/>
</dbReference>
<evidence type="ECO:0000313" key="10">
    <source>
        <dbReference type="Proteomes" id="UP001497482"/>
    </source>
</evidence>
<accession>A0AAV2LU61</accession>
<dbReference type="InterPro" id="IPR009057">
    <property type="entry name" value="Homeodomain-like_sf"/>
</dbReference>
<dbReference type="GO" id="GO:0000981">
    <property type="term" value="F:DNA-binding transcription factor activity, RNA polymerase II-specific"/>
    <property type="evidence" value="ECO:0007669"/>
    <property type="project" value="InterPro"/>
</dbReference>
<comment type="subcellular location">
    <subcellularLocation>
        <location evidence="1 6">Nucleus</location>
    </subcellularLocation>
</comment>
<evidence type="ECO:0000256" key="1">
    <source>
        <dbReference type="ARBA" id="ARBA00004123"/>
    </source>
</evidence>
<dbReference type="Gene3D" id="1.10.10.60">
    <property type="entry name" value="Homeodomain-like"/>
    <property type="match status" value="1"/>
</dbReference>
<feature type="domain" description="Homeobox" evidence="8">
    <location>
        <begin position="140"/>
        <end position="203"/>
    </location>
</feature>
<evidence type="ECO:0000256" key="2">
    <source>
        <dbReference type="ARBA" id="ARBA00008446"/>
    </source>
</evidence>
<dbReference type="InterPro" id="IPR001356">
    <property type="entry name" value="HD"/>
</dbReference>
<evidence type="ECO:0000256" key="3">
    <source>
        <dbReference type="ARBA" id="ARBA00023125"/>
    </source>
</evidence>
<keyword evidence="5 6" id="KW-0539">Nucleus</keyword>
<evidence type="ECO:0000256" key="5">
    <source>
        <dbReference type="ARBA" id="ARBA00023242"/>
    </source>
</evidence>
<dbReference type="InterPro" id="IPR008422">
    <property type="entry name" value="KN_HD"/>
</dbReference>
<organism evidence="9 10">
    <name type="scientific">Knipowitschia caucasica</name>
    <name type="common">Caucasian dwarf goby</name>
    <name type="synonym">Pomatoschistus caucasicus</name>
    <dbReference type="NCBI Taxonomy" id="637954"/>
    <lineage>
        <taxon>Eukaryota</taxon>
        <taxon>Metazoa</taxon>
        <taxon>Chordata</taxon>
        <taxon>Craniata</taxon>
        <taxon>Vertebrata</taxon>
        <taxon>Euteleostomi</taxon>
        <taxon>Actinopterygii</taxon>
        <taxon>Neopterygii</taxon>
        <taxon>Teleostei</taxon>
        <taxon>Neoteleostei</taxon>
        <taxon>Acanthomorphata</taxon>
        <taxon>Gobiaria</taxon>
        <taxon>Gobiiformes</taxon>
        <taxon>Gobioidei</taxon>
        <taxon>Gobiidae</taxon>
        <taxon>Gobiinae</taxon>
        <taxon>Knipowitschia</taxon>
    </lineage>
</organism>
<dbReference type="PANTHER" id="PTHR11211">
    <property type="entry name" value="IROQUOIS-CLASS HOMEODOMAIN PROTEIN IRX"/>
    <property type="match status" value="1"/>
</dbReference>
<dbReference type="FunFam" id="1.10.10.60:FF:000003">
    <property type="entry name" value="Iroquois-class homeobox protein IRX"/>
    <property type="match status" value="1"/>
</dbReference>
<feature type="DNA-binding region" description="Homeobox" evidence="6">
    <location>
        <begin position="142"/>
        <end position="204"/>
    </location>
</feature>
<proteinExistence type="inferred from homology"/>
<feature type="region of interest" description="Disordered" evidence="7">
    <location>
        <begin position="391"/>
        <end position="412"/>
    </location>
</feature>
<dbReference type="InterPro" id="IPR017970">
    <property type="entry name" value="Homeobox_CS"/>
</dbReference>
<dbReference type="GO" id="GO:0005634">
    <property type="term" value="C:nucleus"/>
    <property type="evidence" value="ECO:0007669"/>
    <property type="project" value="UniProtKB-SubCell"/>
</dbReference>
<feature type="region of interest" description="Disordered" evidence="7">
    <location>
        <begin position="204"/>
        <end position="224"/>
    </location>
</feature>
<dbReference type="Proteomes" id="UP001497482">
    <property type="component" value="Chromosome 4"/>
</dbReference>
<feature type="compositionally biased region" description="Basic and acidic residues" evidence="7">
    <location>
        <begin position="213"/>
        <end position="224"/>
    </location>
</feature>
<evidence type="ECO:0000256" key="7">
    <source>
        <dbReference type="SAM" id="MobiDB-lite"/>
    </source>
</evidence>
<dbReference type="GO" id="GO:0030182">
    <property type="term" value="P:neuron differentiation"/>
    <property type="evidence" value="ECO:0007669"/>
    <property type="project" value="TreeGrafter"/>
</dbReference>
<protein>
    <recommendedName>
        <fullName evidence="8">Homeobox domain-containing protein</fullName>
    </recommendedName>
</protein>
<evidence type="ECO:0000313" key="9">
    <source>
        <dbReference type="EMBL" id="CAL1604293.1"/>
    </source>
</evidence>
<evidence type="ECO:0000256" key="6">
    <source>
        <dbReference type="PROSITE-ProRule" id="PRU00108"/>
    </source>
</evidence>
<dbReference type="PROSITE" id="PS50071">
    <property type="entry name" value="HOMEOBOX_2"/>
    <property type="match status" value="1"/>
</dbReference>
<keyword evidence="10" id="KW-1185">Reference proteome</keyword>
<comment type="similarity">
    <text evidence="2">Belongs to the TALE/IRO homeobox family.</text>
</comment>
<evidence type="ECO:0000259" key="8">
    <source>
        <dbReference type="PROSITE" id="PS50071"/>
    </source>
</evidence>
<dbReference type="PANTHER" id="PTHR11211:SF47">
    <property type="entry name" value="IROQUOIS HOMEOBOX PROTEIN 6A"/>
    <property type="match status" value="1"/>
</dbReference>
<keyword evidence="3 6" id="KW-0238">DNA-binding</keyword>
<dbReference type="GO" id="GO:0000978">
    <property type="term" value="F:RNA polymerase II cis-regulatory region sequence-specific DNA binding"/>
    <property type="evidence" value="ECO:0007669"/>
    <property type="project" value="TreeGrafter"/>
</dbReference>
<dbReference type="EMBL" id="OZ035826">
    <property type="protein sequence ID" value="CAL1604293.1"/>
    <property type="molecule type" value="Genomic_DNA"/>
</dbReference>
<dbReference type="SMART" id="SM00389">
    <property type="entry name" value="HOX"/>
    <property type="match status" value="1"/>
</dbReference>
<dbReference type="GO" id="GO:0048468">
    <property type="term" value="P:cell development"/>
    <property type="evidence" value="ECO:0007669"/>
    <property type="project" value="TreeGrafter"/>
</dbReference>
<sequence length="495" mass="54096">MSFSQFGYPYNATSQFFVSANPGTTCCDAISKSVSDGTGASQTAAAASFCCPSYSRTELNTALGVYSSPYAAAAAASQTYANYFPYSPDPSAIYSSLTPQYDIKDSTGALHSGIAQTAAYYPYDHSLGQYQYDRYGTVDFNGTARRKNATRETTSTLKTWLYEHRKNPYPTKGEKIMLAIITKMTLTQVSTWFANARRRLKKENKMTWSPKNKAGEDRKDELDKNDHDCVTKETADCKEGKDLQLSDLDDLEDEDCDKLDSDCEKATGDDADLQQALTISGSLQKRDSELNLSLSNTFQPSFSCPIKSSLPPLMTSYPDPVVSRSSSPMGTLSHFESSDKPRIWSLARTAALGVILSPQQQPPHGSELRTGSSCQLQGARLPVSPNGQCAGIRGLNHENSNPENSFSSESSLHPKVYGAGSYSHKSIHLHCSSYTGLTDTYPYTTTIEGFPSGKAQTPSPDLSQACATLADDKVTAFRPVMKRSTHLDTQIFNMH</sequence>
<dbReference type="SUPFAM" id="SSF46689">
    <property type="entry name" value="Homeodomain-like"/>
    <property type="match status" value="1"/>
</dbReference>
<reference evidence="9 10" key="1">
    <citation type="submission" date="2024-04" db="EMBL/GenBank/DDBJ databases">
        <authorList>
            <person name="Waldvogel A.-M."/>
            <person name="Schoenle A."/>
        </authorList>
    </citation>
    <scope>NUCLEOTIDE SEQUENCE [LARGE SCALE GENOMIC DNA]</scope>
</reference>
<dbReference type="Pfam" id="PF05920">
    <property type="entry name" value="Homeobox_KN"/>
    <property type="match status" value="1"/>
</dbReference>
<evidence type="ECO:0000256" key="4">
    <source>
        <dbReference type="ARBA" id="ARBA00023155"/>
    </source>
</evidence>
<gene>
    <name evidence="9" type="ORF">KC01_LOCUS31834</name>
</gene>
<name>A0AAV2LU61_KNICA</name>
<feature type="compositionally biased region" description="Low complexity" evidence="7">
    <location>
        <begin position="398"/>
        <end position="411"/>
    </location>
</feature>